<gene>
    <name evidence="5" type="ORF">N7492_004028</name>
</gene>
<dbReference type="GO" id="GO:0000028">
    <property type="term" value="P:ribosomal small subunit assembly"/>
    <property type="evidence" value="ECO:0007669"/>
    <property type="project" value="TreeGrafter"/>
</dbReference>
<evidence type="ECO:0000313" key="6">
    <source>
        <dbReference type="Proteomes" id="UP001146351"/>
    </source>
</evidence>
<dbReference type="Proteomes" id="UP001146351">
    <property type="component" value="Unassembled WGS sequence"/>
</dbReference>
<reference evidence="5" key="2">
    <citation type="journal article" date="2023" name="IMA Fungus">
        <title>Comparative genomic study of the Penicillium genus elucidates a diverse pangenome and 15 lateral gene transfer events.</title>
        <authorList>
            <person name="Petersen C."/>
            <person name="Sorensen T."/>
            <person name="Nielsen M.R."/>
            <person name="Sondergaard T.E."/>
            <person name="Sorensen J.L."/>
            <person name="Fitzpatrick D.A."/>
            <person name="Frisvad J.C."/>
            <person name="Nielsen K.L."/>
        </authorList>
    </citation>
    <scope>NUCLEOTIDE SEQUENCE</scope>
    <source>
        <strain evidence="5">IBT 21917</strain>
    </source>
</reference>
<feature type="region of interest" description="Disordered" evidence="2">
    <location>
        <begin position="273"/>
        <end position="292"/>
    </location>
</feature>
<dbReference type="GO" id="GO:0032545">
    <property type="term" value="C:CURI complex"/>
    <property type="evidence" value="ECO:0007669"/>
    <property type="project" value="TreeGrafter"/>
</dbReference>
<name>A0A9W9LWS7_9EURO</name>
<comment type="caution">
    <text evidence="5">The sequence shown here is derived from an EMBL/GenBank/DDBJ whole genome shotgun (WGS) entry which is preliminary data.</text>
</comment>
<dbReference type="OrthoDB" id="5390at2759"/>
<dbReference type="Pfam" id="PF17799">
    <property type="entry name" value="RRM_Rrp7"/>
    <property type="match status" value="1"/>
</dbReference>
<evidence type="ECO:0000256" key="2">
    <source>
        <dbReference type="SAM" id="MobiDB-lite"/>
    </source>
</evidence>
<feature type="compositionally biased region" description="Basic and acidic residues" evidence="2">
    <location>
        <begin position="273"/>
        <end position="283"/>
    </location>
</feature>
<dbReference type="GO" id="GO:0034456">
    <property type="term" value="C:UTP-C complex"/>
    <property type="evidence" value="ECO:0007669"/>
    <property type="project" value="TreeGrafter"/>
</dbReference>
<reference evidence="5" key="1">
    <citation type="submission" date="2022-11" db="EMBL/GenBank/DDBJ databases">
        <authorList>
            <person name="Petersen C."/>
        </authorList>
    </citation>
    <scope>NUCLEOTIDE SEQUENCE</scope>
    <source>
        <strain evidence="5">IBT 21917</strain>
    </source>
</reference>
<dbReference type="InterPro" id="IPR040446">
    <property type="entry name" value="RRP7"/>
</dbReference>
<dbReference type="PANTHER" id="PTHR13191">
    <property type="entry name" value="RIBOSOMAL RNA PROCESSING PROTEIN 7-RELATED"/>
    <property type="match status" value="1"/>
</dbReference>
<dbReference type="EMBL" id="JAPQKO010000002">
    <property type="protein sequence ID" value="KAJ5180818.1"/>
    <property type="molecule type" value="Genomic_DNA"/>
</dbReference>
<proteinExistence type="inferred from homology"/>
<dbReference type="AlphaFoldDB" id="A0A9W9LWS7"/>
<sequence length="417" mass="47314">MSLTKYIESLSSTEPALTNVEYTARDTAHLIRQNFLAKRKTSKKLYGNLETSTVDKMKKESLEVAGYTTLPLQLPPTSAFPTPATHYLYLRQHEPRVPDPDSVRSLFIVNIPIDTTEVHLRHLFGTQLSAGRVERVHFEDVPVKKRGVAAATESNLAHRSKKRKRVTADDLQSRLDDISIPSTWNRQLQKSGAHAIVLFADRPSMEASLKAAAKAARKGTTITWGEGIAADRVPALGIQRYTAHEKLRYPDRAALLRTVNEFMTAFAQVSEARKREESRKVQEPDEDGFVTVTQGPKLNSVAREEELKELVERQKKKAEGLEDFYRFQSREKRKERQNHLLRQFDADKKKLQDIKSRRGKIRVSGLLPALWLTAQTDCMTARVSTHDISKVFSEFGGTKSIFTLVYDIVSWVDSLLQ</sequence>
<evidence type="ECO:0000259" key="4">
    <source>
        <dbReference type="Pfam" id="PF17799"/>
    </source>
</evidence>
<dbReference type="CDD" id="cd12950">
    <property type="entry name" value="RRP7_Rrp7p"/>
    <property type="match status" value="1"/>
</dbReference>
<feature type="domain" description="Ribosomal RNA-processing protein 7 C-terminal" evidence="3">
    <location>
        <begin position="247"/>
        <end position="361"/>
    </location>
</feature>
<evidence type="ECO:0000259" key="3">
    <source>
        <dbReference type="Pfam" id="PF12923"/>
    </source>
</evidence>
<evidence type="ECO:0000256" key="1">
    <source>
        <dbReference type="ARBA" id="ARBA00006110"/>
    </source>
</evidence>
<evidence type="ECO:0008006" key="7">
    <source>
        <dbReference type="Google" id="ProtNLM"/>
    </source>
</evidence>
<comment type="similarity">
    <text evidence="1">Belongs to the RRP7 family.</text>
</comment>
<evidence type="ECO:0000313" key="5">
    <source>
        <dbReference type="EMBL" id="KAJ5180818.1"/>
    </source>
</evidence>
<dbReference type="InterPro" id="IPR040447">
    <property type="entry name" value="RRM_Rrp7"/>
</dbReference>
<dbReference type="Pfam" id="PF12923">
    <property type="entry name" value="RRP7"/>
    <property type="match status" value="1"/>
</dbReference>
<dbReference type="PANTHER" id="PTHR13191:SF0">
    <property type="entry name" value="RIBOSOMAL RNA-PROCESSING PROTEIN 7 HOMOLOG A-RELATED"/>
    <property type="match status" value="1"/>
</dbReference>
<protein>
    <recommendedName>
        <fullName evidence="7">Ribosomal small subunit assembly protein</fullName>
    </recommendedName>
</protein>
<organism evidence="5 6">
    <name type="scientific">Penicillium capsulatum</name>
    <dbReference type="NCBI Taxonomy" id="69766"/>
    <lineage>
        <taxon>Eukaryota</taxon>
        <taxon>Fungi</taxon>
        <taxon>Dikarya</taxon>
        <taxon>Ascomycota</taxon>
        <taxon>Pezizomycotina</taxon>
        <taxon>Eurotiomycetes</taxon>
        <taxon>Eurotiomycetidae</taxon>
        <taxon>Eurotiales</taxon>
        <taxon>Aspergillaceae</taxon>
        <taxon>Penicillium</taxon>
    </lineage>
</organism>
<dbReference type="Gene3D" id="6.10.250.1770">
    <property type="match status" value="1"/>
</dbReference>
<accession>A0A9W9LWS7</accession>
<keyword evidence="6" id="KW-1185">Reference proteome</keyword>
<dbReference type="GO" id="GO:0006364">
    <property type="term" value="P:rRNA processing"/>
    <property type="evidence" value="ECO:0007669"/>
    <property type="project" value="TreeGrafter"/>
</dbReference>
<dbReference type="CDD" id="cd12293">
    <property type="entry name" value="dRRM_Rrp7p"/>
    <property type="match status" value="1"/>
</dbReference>
<feature type="domain" description="Rrp7 RRM-like N-terminal" evidence="4">
    <location>
        <begin position="63"/>
        <end position="243"/>
    </location>
</feature>
<dbReference type="InterPro" id="IPR024326">
    <property type="entry name" value="RRP7_C"/>
</dbReference>